<dbReference type="VEuPathDB" id="FungiDB:KRP22_14255"/>
<evidence type="ECO:0000313" key="1">
    <source>
        <dbReference type="EnsemblProtists" id="Phyra85059"/>
    </source>
</evidence>
<reference evidence="1" key="2">
    <citation type="submission" date="2015-06" db="UniProtKB">
        <authorList>
            <consortium name="EnsemblProtists"/>
        </authorList>
    </citation>
    <scope>IDENTIFICATION</scope>
    <source>
        <strain evidence="1">Pr102</strain>
    </source>
</reference>
<evidence type="ECO:0008006" key="3">
    <source>
        <dbReference type="Google" id="ProtNLM"/>
    </source>
</evidence>
<dbReference type="OMA" id="FAVWTRF"/>
<dbReference type="EnsemblProtists" id="Phyra85059">
    <property type="protein sequence ID" value="Phyra85059"/>
    <property type="gene ID" value="Phyra85059"/>
</dbReference>
<protein>
    <recommendedName>
        <fullName evidence="3">RxLR effector protein</fullName>
    </recommendedName>
</protein>
<sequence length="147" mass="16692">MVETLAKSYGDIPVTRMLEAATKVDDTKAMATRLQGQQRDVWKEMGLNVDDVYSQVLRLDDTTGNLFENPNFAVWTRFVDDFSGGQTSSFEALWKVLGEKALVQKLVVSSQMRRNSTVRELQDDLIRKWLSLKTSPVQMSKLLGNFV</sequence>
<dbReference type="HOGENOM" id="CLU_1771757_0_0_1"/>
<dbReference type="EMBL" id="DS566135">
    <property type="status" value="NOT_ANNOTATED_CDS"/>
    <property type="molecule type" value="Genomic_DNA"/>
</dbReference>
<dbReference type="VEuPathDB" id="FungiDB:KRP23_12700"/>
<dbReference type="AlphaFoldDB" id="H3H3I4"/>
<dbReference type="InParanoid" id="H3H3I4"/>
<keyword evidence="2" id="KW-1185">Reference proteome</keyword>
<accession>H3H3I4</accession>
<dbReference type="Proteomes" id="UP000005238">
    <property type="component" value="Unassembled WGS sequence"/>
</dbReference>
<evidence type="ECO:0000313" key="2">
    <source>
        <dbReference type="Proteomes" id="UP000005238"/>
    </source>
</evidence>
<proteinExistence type="predicted"/>
<name>H3H3I4_PHYRM</name>
<reference evidence="2" key="1">
    <citation type="journal article" date="2006" name="Science">
        <title>Phytophthora genome sequences uncover evolutionary origins and mechanisms of pathogenesis.</title>
        <authorList>
            <person name="Tyler B.M."/>
            <person name="Tripathy S."/>
            <person name="Zhang X."/>
            <person name="Dehal P."/>
            <person name="Jiang R.H."/>
            <person name="Aerts A."/>
            <person name="Arredondo F.D."/>
            <person name="Baxter L."/>
            <person name="Bensasson D."/>
            <person name="Beynon J.L."/>
            <person name="Chapman J."/>
            <person name="Damasceno C.M."/>
            <person name="Dorrance A.E."/>
            <person name="Dou D."/>
            <person name="Dickerman A.W."/>
            <person name="Dubchak I.L."/>
            <person name="Garbelotto M."/>
            <person name="Gijzen M."/>
            <person name="Gordon S.G."/>
            <person name="Govers F."/>
            <person name="Grunwald N.J."/>
            <person name="Huang W."/>
            <person name="Ivors K.L."/>
            <person name="Jones R.W."/>
            <person name="Kamoun S."/>
            <person name="Krampis K."/>
            <person name="Lamour K.H."/>
            <person name="Lee M.K."/>
            <person name="McDonald W.H."/>
            <person name="Medina M."/>
            <person name="Meijer H.J."/>
            <person name="Nordberg E.K."/>
            <person name="Maclean D.J."/>
            <person name="Ospina-Giraldo M.D."/>
            <person name="Morris P.F."/>
            <person name="Phuntumart V."/>
            <person name="Putnam N.H."/>
            <person name="Rash S."/>
            <person name="Rose J.K."/>
            <person name="Sakihama Y."/>
            <person name="Salamov A.A."/>
            <person name="Savidor A."/>
            <person name="Scheuring C.F."/>
            <person name="Smith B.M."/>
            <person name="Sobral B.W."/>
            <person name="Terry A."/>
            <person name="Torto-Alalibo T.A."/>
            <person name="Win J."/>
            <person name="Xu Z."/>
            <person name="Zhang H."/>
            <person name="Grigoriev I.V."/>
            <person name="Rokhsar D.S."/>
            <person name="Boore J.L."/>
        </authorList>
    </citation>
    <scope>NUCLEOTIDE SEQUENCE [LARGE SCALE GENOMIC DNA]</scope>
    <source>
        <strain evidence="2">Pr102</strain>
    </source>
</reference>
<organism evidence="1 2">
    <name type="scientific">Phytophthora ramorum</name>
    <name type="common">Sudden oak death agent</name>
    <dbReference type="NCBI Taxonomy" id="164328"/>
    <lineage>
        <taxon>Eukaryota</taxon>
        <taxon>Sar</taxon>
        <taxon>Stramenopiles</taxon>
        <taxon>Oomycota</taxon>
        <taxon>Peronosporomycetes</taxon>
        <taxon>Peronosporales</taxon>
        <taxon>Peronosporaceae</taxon>
        <taxon>Phytophthora</taxon>
    </lineage>
</organism>